<dbReference type="EMBL" id="CM045766">
    <property type="protein sequence ID" value="KAI8003973.1"/>
    <property type="molecule type" value="Genomic_DNA"/>
</dbReference>
<organism evidence="1 2">
    <name type="scientific">Camellia lanceoleosa</name>
    <dbReference type="NCBI Taxonomy" id="1840588"/>
    <lineage>
        <taxon>Eukaryota</taxon>
        <taxon>Viridiplantae</taxon>
        <taxon>Streptophyta</taxon>
        <taxon>Embryophyta</taxon>
        <taxon>Tracheophyta</taxon>
        <taxon>Spermatophyta</taxon>
        <taxon>Magnoliopsida</taxon>
        <taxon>eudicotyledons</taxon>
        <taxon>Gunneridae</taxon>
        <taxon>Pentapetalae</taxon>
        <taxon>asterids</taxon>
        <taxon>Ericales</taxon>
        <taxon>Theaceae</taxon>
        <taxon>Camellia</taxon>
    </lineage>
</organism>
<evidence type="ECO:0000313" key="2">
    <source>
        <dbReference type="Proteomes" id="UP001060215"/>
    </source>
</evidence>
<keyword evidence="2" id="KW-1185">Reference proteome</keyword>
<protein>
    <submittedName>
        <fullName evidence="1">E3 ubiquitin-protein ligase LUL3</fullName>
    </submittedName>
</protein>
<evidence type="ECO:0000313" key="1">
    <source>
        <dbReference type="EMBL" id="KAI8003973.1"/>
    </source>
</evidence>
<comment type="caution">
    <text evidence="1">The sequence shown here is derived from an EMBL/GenBank/DDBJ whole genome shotgun (WGS) entry which is preliminary data.</text>
</comment>
<sequence>MGSSWSSSSNNNRRRNNNYCQNPSQLIASSSSSSSSSSYTHPPPPPPPHGSANPPPPPPIYSSYYSSGGYSTCNYPNPMMGRANFGPYYPNQNNRWAGIRPPMMMIVGPPPPQPPPPYVDHQQAKKVRNDVNVHKDTLRLEVDQQNLDHHLVSFVFDALFDGSFTIFYLAKEEPNCRFVPLYPEAYMPVKVPFQKGLGQKFCQPSGTGIDFNFFELDELYRPSSGEDVFPLVISAETCLPSVSTEEHLGNPPPSSFPHMQITQAVIQRNNEKAFHVRVIRQILWIDGFAMSCVRYLELETQLQKASRMMTQGKSV</sequence>
<gene>
    <name evidence="1" type="ORF">LOK49_LG08G03025</name>
</gene>
<name>A0ACC0GTV9_9ERIC</name>
<proteinExistence type="predicted"/>
<accession>A0ACC0GTV9</accession>
<dbReference type="Proteomes" id="UP001060215">
    <property type="component" value="Chromosome 9"/>
</dbReference>
<reference evidence="1 2" key="1">
    <citation type="journal article" date="2022" name="Plant J.">
        <title>Chromosome-level genome of Camellia lanceoleosa provides a valuable resource for understanding genome evolution and self-incompatibility.</title>
        <authorList>
            <person name="Gong W."/>
            <person name="Xiao S."/>
            <person name="Wang L."/>
            <person name="Liao Z."/>
            <person name="Chang Y."/>
            <person name="Mo W."/>
            <person name="Hu G."/>
            <person name="Li W."/>
            <person name="Zhao G."/>
            <person name="Zhu H."/>
            <person name="Hu X."/>
            <person name="Ji K."/>
            <person name="Xiang X."/>
            <person name="Song Q."/>
            <person name="Yuan D."/>
            <person name="Jin S."/>
            <person name="Zhang L."/>
        </authorList>
    </citation>
    <scope>NUCLEOTIDE SEQUENCE [LARGE SCALE GENOMIC DNA]</scope>
    <source>
        <strain evidence="1">SQ_2022a</strain>
    </source>
</reference>